<accession>A0ABW2JCN3</accession>
<evidence type="ECO:0000313" key="11">
    <source>
        <dbReference type="EMBL" id="MFC7303449.1"/>
    </source>
</evidence>
<feature type="transmembrane region" description="Helical" evidence="9">
    <location>
        <begin position="465"/>
        <end position="487"/>
    </location>
</feature>
<evidence type="ECO:0000256" key="3">
    <source>
        <dbReference type="ARBA" id="ARBA00022475"/>
    </source>
</evidence>
<evidence type="ECO:0000256" key="7">
    <source>
        <dbReference type="ARBA" id="ARBA00023251"/>
    </source>
</evidence>
<dbReference type="InterPro" id="IPR004638">
    <property type="entry name" value="EmrB-like"/>
</dbReference>
<proteinExistence type="predicted"/>
<dbReference type="SUPFAM" id="SSF103473">
    <property type="entry name" value="MFS general substrate transporter"/>
    <property type="match status" value="1"/>
</dbReference>
<feature type="transmembrane region" description="Helical" evidence="9">
    <location>
        <begin position="175"/>
        <end position="194"/>
    </location>
</feature>
<dbReference type="PANTHER" id="PTHR42718">
    <property type="entry name" value="MAJOR FACILITATOR SUPERFAMILY MULTIDRUG TRANSPORTER MFSC"/>
    <property type="match status" value="1"/>
</dbReference>
<keyword evidence="2" id="KW-0813">Transport</keyword>
<feature type="transmembrane region" description="Helical" evidence="9">
    <location>
        <begin position="417"/>
        <end position="434"/>
    </location>
</feature>
<evidence type="ECO:0000256" key="6">
    <source>
        <dbReference type="ARBA" id="ARBA00023136"/>
    </source>
</evidence>
<evidence type="ECO:0000256" key="1">
    <source>
        <dbReference type="ARBA" id="ARBA00004651"/>
    </source>
</evidence>
<dbReference type="Gene3D" id="1.20.1250.20">
    <property type="entry name" value="MFS general substrate transporter like domains"/>
    <property type="match status" value="1"/>
</dbReference>
<evidence type="ECO:0000256" key="8">
    <source>
        <dbReference type="SAM" id="MobiDB-lite"/>
    </source>
</evidence>
<feature type="transmembrane region" description="Helical" evidence="9">
    <location>
        <begin position="206"/>
        <end position="225"/>
    </location>
</feature>
<feature type="region of interest" description="Disordered" evidence="8">
    <location>
        <begin position="494"/>
        <end position="514"/>
    </location>
</feature>
<keyword evidence="3" id="KW-1003">Cell membrane</keyword>
<dbReference type="RefSeq" id="WP_381826565.1">
    <property type="nucleotide sequence ID" value="NZ_JBHTCF010000001.1"/>
</dbReference>
<dbReference type="InterPro" id="IPR036259">
    <property type="entry name" value="MFS_trans_sf"/>
</dbReference>
<organism evidence="11 12">
    <name type="scientific">Streptomyces monticola</name>
    <dbReference type="NCBI Taxonomy" id="2666263"/>
    <lineage>
        <taxon>Bacteria</taxon>
        <taxon>Bacillati</taxon>
        <taxon>Actinomycetota</taxon>
        <taxon>Actinomycetes</taxon>
        <taxon>Kitasatosporales</taxon>
        <taxon>Streptomycetaceae</taxon>
        <taxon>Streptomyces</taxon>
    </lineage>
</organism>
<dbReference type="InterPro" id="IPR011701">
    <property type="entry name" value="MFS"/>
</dbReference>
<keyword evidence="6 9" id="KW-0472">Membrane</keyword>
<dbReference type="Gene3D" id="1.20.1720.10">
    <property type="entry name" value="Multidrug resistance protein D"/>
    <property type="match status" value="1"/>
</dbReference>
<dbReference type="CDD" id="cd17321">
    <property type="entry name" value="MFS_MMR_MDR_like"/>
    <property type="match status" value="1"/>
</dbReference>
<keyword evidence="4 9" id="KW-0812">Transmembrane</keyword>
<dbReference type="PANTHER" id="PTHR42718:SF46">
    <property type="entry name" value="BLR6921 PROTEIN"/>
    <property type="match status" value="1"/>
</dbReference>
<feature type="transmembrane region" description="Helical" evidence="9">
    <location>
        <begin position="21"/>
        <end position="47"/>
    </location>
</feature>
<feature type="compositionally biased region" description="Basic and acidic residues" evidence="8">
    <location>
        <begin position="504"/>
        <end position="514"/>
    </location>
</feature>
<evidence type="ECO:0000256" key="9">
    <source>
        <dbReference type="SAM" id="Phobius"/>
    </source>
</evidence>
<name>A0ABW2JCN3_9ACTN</name>
<dbReference type="EMBL" id="JBHTCF010000001">
    <property type="protein sequence ID" value="MFC7303449.1"/>
    <property type="molecule type" value="Genomic_DNA"/>
</dbReference>
<evidence type="ECO:0000259" key="10">
    <source>
        <dbReference type="PROSITE" id="PS50850"/>
    </source>
</evidence>
<dbReference type="PRINTS" id="PR01036">
    <property type="entry name" value="TCRTETB"/>
</dbReference>
<keyword evidence="5 9" id="KW-1133">Transmembrane helix</keyword>
<feature type="transmembrane region" description="Helical" evidence="9">
    <location>
        <begin position="316"/>
        <end position="337"/>
    </location>
</feature>
<reference evidence="12" key="1">
    <citation type="journal article" date="2019" name="Int. J. Syst. Evol. Microbiol.">
        <title>The Global Catalogue of Microorganisms (GCM) 10K type strain sequencing project: providing services to taxonomists for standard genome sequencing and annotation.</title>
        <authorList>
            <consortium name="The Broad Institute Genomics Platform"/>
            <consortium name="The Broad Institute Genome Sequencing Center for Infectious Disease"/>
            <person name="Wu L."/>
            <person name="Ma J."/>
        </authorList>
    </citation>
    <scope>NUCLEOTIDE SEQUENCE [LARGE SCALE GENOMIC DNA]</scope>
    <source>
        <strain evidence="12">SYNS20</strain>
    </source>
</reference>
<comment type="subcellular location">
    <subcellularLocation>
        <location evidence="1">Cell membrane</location>
        <topology evidence="1">Multi-pass membrane protein</topology>
    </subcellularLocation>
</comment>
<feature type="transmembrane region" description="Helical" evidence="9">
    <location>
        <begin position="231"/>
        <end position="258"/>
    </location>
</feature>
<dbReference type="NCBIfam" id="TIGR00711">
    <property type="entry name" value="efflux_EmrB"/>
    <property type="match status" value="1"/>
</dbReference>
<evidence type="ECO:0000256" key="2">
    <source>
        <dbReference type="ARBA" id="ARBA00022448"/>
    </source>
</evidence>
<protein>
    <submittedName>
        <fullName evidence="11">DHA2 family efflux MFS transporter permease subunit</fullName>
    </submittedName>
</protein>
<dbReference type="InterPro" id="IPR020846">
    <property type="entry name" value="MFS_dom"/>
</dbReference>
<keyword evidence="7" id="KW-0046">Antibiotic resistance</keyword>
<feature type="transmembrane region" description="Helical" evidence="9">
    <location>
        <begin position="344"/>
        <end position="363"/>
    </location>
</feature>
<evidence type="ECO:0000313" key="12">
    <source>
        <dbReference type="Proteomes" id="UP001596523"/>
    </source>
</evidence>
<dbReference type="Pfam" id="PF07690">
    <property type="entry name" value="MFS_1"/>
    <property type="match status" value="1"/>
</dbReference>
<comment type="caution">
    <text evidence="11">The sequence shown here is derived from an EMBL/GenBank/DDBJ whole genome shotgun (WGS) entry which is preliminary data.</text>
</comment>
<feature type="transmembrane region" description="Helical" evidence="9">
    <location>
        <begin position="120"/>
        <end position="139"/>
    </location>
</feature>
<feature type="transmembrane region" description="Helical" evidence="9">
    <location>
        <begin position="88"/>
        <end position="114"/>
    </location>
</feature>
<dbReference type="Proteomes" id="UP001596523">
    <property type="component" value="Unassembled WGS sequence"/>
</dbReference>
<feature type="transmembrane region" description="Helical" evidence="9">
    <location>
        <begin position="279"/>
        <end position="304"/>
    </location>
</feature>
<feature type="transmembrane region" description="Helical" evidence="9">
    <location>
        <begin position="146"/>
        <end position="169"/>
    </location>
</feature>
<feature type="domain" description="Major facilitator superfamily (MFS) profile" evidence="10">
    <location>
        <begin position="21"/>
        <end position="492"/>
    </location>
</feature>
<evidence type="ECO:0000256" key="5">
    <source>
        <dbReference type="ARBA" id="ARBA00022989"/>
    </source>
</evidence>
<dbReference type="PROSITE" id="PS50850">
    <property type="entry name" value="MFS"/>
    <property type="match status" value="1"/>
</dbReference>
<sequence>MSTAGQQADPRVRPRVNPWAALVPLCVGFFLIMMDITIVNVAIPAMLSDLDADLNQMTWVNSVYLLTYAVPLLVAGRLGDRFGRKTMFLTGLAVFTLASLWCGLADNAAMLIAARAVQGLGAAAMAPQTMALVTTLFPANKVGAALGVWGAVAGLASTVGPLLGGFLVAGAGWEWIFLVNVPIGIAGIVLALRLLPDGLPRHSRSFDIGGTLLSGLGLLALVFGLQNGQHFGWGTVVGPVTVPALMVAGVLLLAVFVVQQRRNSREPLMPLALYRRRNFSAGVVAAAAVGFAVTGLFLPLMLYLQSVMELSPQQAGMLLVPTAVSSGLVGPYAGALSDRISGKWVVLAGFLVFAAGLVLLVAVMEPGGSPWPVGVALFVCGLGTGASFAPLAHVATSGMPPELMGAASGLYNSLRQVGCVVGSAAVGVLLQARISASVPGGAASAGSELAPANASSAFHAGLADAAGTTLLLPVAVLLLGSVACLVMRSRTAAETERPAAPVQESRKGSEKHLS</sequence>
<evidence type="ECO:0000256" key="4">
    <source>
        <dbReference type="ARBA" id="ARBA00022692"/>
    </source>
</evidence>
<keyword evidence="12" id="KW-1185">Reference proteome</keyword>
<feature type="transmembrane region" description="Helical" evidence="9">
    <location>
        <begin position="375"/>
        <end position="396"/>
    </location>
</feature>
<gene>
    <name evidence="11" type="ORF">ACFQVC_04370</name>
</gene>
<feature type="transmembrane region" description="Helical" evidence="9">
    <location>
        <begin position="59"/>
        <end position="76"/>
    </location>
</feature>